<name>A0A0A9C4A1_ARUDO</name>
<protein>
    <submittedName>
        <fullName evidence="1">Uncharacterized protein</fullName>
    </submittedName>
</protein>
<organism evidence="1">
    <name type="scientific">Arundo donax</name>
    <name type="common">Giant reed</name>
    <name type="synonym">Donax arundinaceus</name>
    <dbReference type="NCBI Taxonomy" id="35708"/>
    <lineage>
        <taxon>Eukaryota</taxon>
        <taxon>Viridiplantae</taxon>
        <taxon>Streptophyta</taxon>
        <taxon>Embryophyta</taxon>
        <taxon>Tracheophyta</taxon>
        <taxon>Spermatophyta</taxon>
        <taxon>Magnoliopsida</taxon>
        <taxon>Liliopsida</taxon>
        <taxon>Poales</taxon>
        <taxon>Poaceae</taxon>
        <taxon>PACMAD clade</taxon>
        <taxon>Arundinoideae</taxon>
        <taxon>Arundineae</taxon>
        <taxon>Arundo</taxon>
    </lineage>
</organism>
<dbReference type="EMBL" id="GBRH01228617">
    <property type="protein sequence ID" value="JAD69278.1"/>
    <property type="molecule type" value="Transcribed_RNA"/>
</dbReference>
<reference evidence="1" key="2">
    <citation type="journal article" date="2015" name="Data Brief">
        <title>Shoot transcriptome of the giant reed, Arundo donax.</title>
        <authorList>
            <person name="Barrero R.A."/>
            <person name="Guerrero F.D."/>
            <person name="Moolhuijzen P."/>
            <person name="Goolsby J.A."/>
            <person name="Tidwell J."/>
            <person name="Bellgard S.E."/>
            <person name="Bellgard M.I."/>
        </authorList>
    </citation>
    <scope>NUCLEOTIDE SEQUENCE</scope>
    <source>
        <tissue evidence="1">Shoot tissue taken approximately 20 cm above the soil surface</tissue>
    </source>
</reference>
<proteinExistence type="predicted"/>
<sequence>MQKIDQFPGHMKFKYELLCFQSIQARCMLPSNTSSEYNIKTALITKNIQWLFSSSYCSTNES</sequence>
<dbReference type="AlphaFoldDB" id="A0A0A9C4A1"/>
<reference evidence="1" key="1">
    <citation type="submission" date="2014-09" db="EMBL/GenBank/DDBJ databases">
        <authorList>
            <person name="Magalhaes I.L.F."/>
            <person name="Oliveira U."/>
            <person name="Santos F.R."/>
            <person name="Vidigal T.H.D.A."/>
            <person name="Brescovit A.D."/>
            <person name="Santos A.J."/>
        </authorList>
    </citation>
    <scope>NUCLEOTIDE SEQUENCE</scope>
    <source>
        <tissue evidence="1">Shoot tissue taken approximately 20 cm above the soil surface</tissue>
    </source>
</reference>
<accession>A0A0A9C4A1</accession>
<evidence type="ECO:0000313" key="1">
    <source>
        <dbReference type="EMBL" id="JAD69278.1"/>
    </source>
</evidence>